<dbReference type="Proteomes" id="UP000054166">
    <property type="component" value="Unassembled WGS sequence"/>
</dbReference>
<evidence type="ECO:0000256" key="1">
    <source>
        <dbReference type="SAM" id="MobiDB-lite"/>
    </source>
</evidence>
<protein>
    <submittedName>
        <fullName evidence="2">Uncharacterized protein</fullName>
    </submittedName>
</protein>
<organism evidence="2 3">
    <name type="scientific">Piloderma croceum (strain F 1598)</name>
    <dbReference type="NCBI Taxonomy" id="765440"/>
    <lineage>
        <taxon>Eukaryota</taxon>
        <taxon>Fungi</taxon>
        <taxon>Dikarya</taxon>
        <taxon>Basidiomycota</taxon>
        <taxon>Agaricomycotina</taxon>
        <taxon>Agaricomycetes</taxon>
        <taxon>Agaricomycetidae</taxon>
        <taxon>Atheliales</taxon>
        <taxon>Atheliaceae</taxon>
        <taxon>Piloderma</taxon>
    </lineage>
</organism>
<dbReference type="AlphaFoldDB" id="A0A0C3BVX5"/>
<gene>
    <name evidence="2" type="ORF">PILCRDRAFT_811144</name>
</gene>
<dbReference type="EMBL" id="KN832972">
    <property type="protein sequence ID" value="KIM90683.1"/>
    <property type="molecule type" value="Genomic_DNA"/>
</dbReference>
<feature type="region of interest" description="Disordered" evidence="1">
    <location>
        <begin position="81"/>
        <end position="112"/>
    </location>
</feature>
<reference evidence="3" key="2">
    <citation type="submission" date="2015-01" db="EMBL/GenBank/DDBJ databases">
        <title>Evolutionary Origins and Diversification of the Mycorrhizal Mutualists.</title>
        <authorList>
            <consortium name="DOE Joint Genome Institute"/>
            <consortium name="Mycorrhizal Genomics Consortium"/>
            <person name="Kohler A."/>
            <person name="Kuo A."/>
            <person name="Nagy L.G."/>
            <person name="Floudas D."/>
            <person name="Copeland A."/>
            <person name="Barry K.W."/>
            <person name="Cichocki N."/>
            <person name="Veneault-Fourrey C."/>
            <person name="LaButti K."/>
            <person name="Lindquist E.A."/>
            <person name="Lipzen A."/>
            <person name="Lundell T."/>
            <person name="Morin E."/>
            <person name="Murat C."/>
            <person name="Riley R."/>
            <person name="Ohm R."/>
            <person name="Sun H."/>
            <person name="Tunlid A."/>
            <person name="Henrissat B."/>
            <person name="Grigoriev I.V."/>
            <person name="Hibbett D.S."/>
            <person name="Martin F."/>
        </authorList>
    </citation>
    <scope>NUCLEOTIDE SEQUENCE [LARGE SCALE GENOMIC DNA]</scope>
    <source>
        <strain evidence="3">F 1598</strain>
    </source>
</reference>
<reference evidence="2 3" key="1">
    <citation type="submission" date="2014-04" db="EMBL/GenBank/DDBJ databases">
        <authorList>
            <consortium name="DOE Joint Genome Institute"/>
            <person name="Kuo A."/>
            <person name="Tarkka M."/>
            <person name="Buscot F."/>
            <person name="Kohler A."/>
            <person name="Nagy L.G."/>
            <person name="Floudas D."/>
            <person name="Copeland A."/>
            <person name="Barry K.W."/>
            <person name="Cichocki N."/>
            <person name="Veneault-Fourrey C."/>
            <person name="LaButti K."/>
            <person name="Lindquist E.A."/>
            <person name="Lipzen A."/>
            <person name="Lundell T."/>
            <person name="Morin E."/>
            <person name="Murat C."/>
            <person name="Sun H."/>
            <person name="Tunlid A."/>
            <person name="Henrissat B."/>
            <person name="Grigoriev I.V."/>
            <person name="Hibbett D.S."/>
            <person name="Martin F."/>
            <person name="Nordberg H.P."/>
            <person name="Cantor M.N."/>
            <person name="Hua S.X."/>
        </authorList>
    </citation>
    <scope>NUCLEOTIDE SEQUENCE [LARGE SCALE GENOMIC DNA]</scope>
    <source>
        <strain evidence="2 3">F 1598</strain>
    </source>
</reference>
<keyword evidence="3" id="KW-1185">Reference proteome</keyword>
<name>A0A0C3BVX5_PILCF</name>
<dbReference type="HOGENOM" id="CLU_2146795_0_0_1"/>
<evidence type="ECO:0000313" key="2">
    <source>
        <dbReference type="EMBL" id="KIM90683.1"/>
    </source>
</evidence>
<sequence length="112" mass="12471">MTAPPLCQRPHSIGTCLWQTQHLASNVSAPLRFVRIDSAPTCKTATNLKPRRKDNLCDGDEMRRSKTTRIESLLVESNRVGPTTRHAIANTEDVLSRHPAKPIHSTHLPTLT</sequence>
<proteinExistence type="predicted"/>
<dbReference type="InParanoid" id="A0A0C3BVX5"/>
<evidence type="ECO:0000313" key="3">
    <source>
        <dbReference type="Proteomes" id="UP000054166"/>
    </source>
</evidence>
<accession>A0A0C3BVX5</accession>